<dbReference type="PIRSF" id="PIRSF006268">
    <property type="entry name" value="ApbE"/>
    <property type="match status" value="1"/>
</dbReference>
<evidence type="ECO:0000256" key="6">
    <source>
        <dbReference type="ARBA" id="ARBA00022827"/>
    </source>
</evidence>
<feature type="binding site" evidence="11">
    <location>
        <position position="151"/>
    </location>
    <ligand>
        <name>Mg(2+)</name>
        <dbReference type="ChEBI" id="CHEBI:18420"/>
    </ligand>
</feature>
<evidence type="ECO:0000256" key="5">
    <source>
        <dbReference type="ARBA" id="ARBA00022723"/>
    </source>
</evidence>
<dbReference type="EC" id="2.7.1.180" evidence="1 10"/>
<comment type="caution">
    <text evidence="12">The sequence shown here is derived from an EMBL/GenBank/DDBJ whole genome shotgun (WGS) entry which is preliminary data.</text>
</comment>
<dbReference type="AlphaFoldDB" id="A0A1L8RIJ2"/>
<evidence type="ECO:0000256" key="4">
    <source>
        <dbReference type="ARBA" id="ARBA00022679"/>
    </source>
</evidence>
<name>A0A1L8RIJ2_9ENTE</name>
<dbReference type="SUPFAM" id="SSF143631">
    <property type="entry name" value="ApbE-like"/>
    <property type="match status" value="1"/>
</dbReference>
<organism evidence="12 13">
    <name type="scientific">Enterococcus canis</name>
    <dbReference type="NCBI Taxonomy" id="214095"/>
    <lineage>
        <taxon>Bacteria</taxon>
        <taxon>Bacillati</taxon>
        <taxon>Bacillota</taxon>
        <taxon>Bacilli</taxon>
        <taxon>Lactobacillales</taxon>
        <taxon>Enterococcaceae</taxon>
        <taxon>Enterococcus</taxon>
    </lineage>
</organism>
<dbReference type="GO" id="GO:0046872">
    <property type="term" value="F:metal ion binding"/>
    <property type="evidence" value="ECO:0007669"/>
    <property type="project" value="UniProtKB-UniRule"/>
</dbReference>
<evidence type="ECO:0000256" key="3">
    <source>
        <dbReference type="ARBA" id="ARBA00022630"/>
    </source>
</evidence>
<dbReference type="PANTHER" id="PTHR30040:SF2">
    <property type="entry name" value="FAD:PROTEIN FMN TRANSFERASE"/>
    <property type="match status" value="1"/>
</dbReference>
<dbReference type="GO" id="GO:0016740">
    <property type="term" value="F:transferase activity"/>
    <property type="evidence" value="ECO:0007669"/>
    <property type="project" value="UniProtKB-UniRule"/>
</dbReference>
<reference evidence="12 13" key="1">
    <citation type="submission" date="2014-12" db="EMBL/GenBank/DDBJ databases">
        <title>Draft genome sequences of 29 type strains of Enterococci.</title>
        <authorList>
            <person name="Zhong Z."/>
            <person name="Sun Z."/>
            <person name="Liu W."/>
            <person name="Zhang W."/>
            <person name="Zhang H."/>
        </authorList>
    </citation>
    <scope>NUCLEOTIDE SEQUENCE [LARGE SCALE GENOMIC DNA]</scope>
    <source>
        <strain evidence="12 13">DSM 17029</strain>
    </source>
</reference>
<gene>
    <name evidence="12" type="ORF">RU97_GL001161</name>
</gene>
<evidence type="ECO:0000256" key="11">
    <source>
        <dbReference type="PIRSR" id="PIRSR006268-2"/>
    </source>
</evidence>
<keyword evidence="7 10" id="KW-0460">Magnesium</keyword>
<feature type="binding site" evidence="11">
    <location>
        <position position="270"/>
    </location>
    <ligand>
        <name>Mg(2+)</name>
        <dbReference type="ChEBI" id="CHEBI:18420"/>
    </ligand>
</feature>
<evidence type="ECO:0000256" key="1">
    <source>
        <dbReference type="ARBA" id="ARBA00011955"/>
    </source>
</evidence>
<keyword evidence="6 10" id="KW-0274">FAD</keyword>
<evidence type="ECO:0000313" key="13">
    <source>
        <dbReference type="Proteomes" id="UP000181884"/>
    </source>
</evidence>
<evidence type="ECO:0000256" key="9">
    <source>
        <dbReference type="ARBA" id="ARBA00048540"/>
    </source>
</evidence>
<comment type="cofactor">
    <cofactor evidence="11">
        <name>Mg(2+)</name>
        <dbReference type="ChEBI" id="CHEBI:18420"/>
    </cofactor>
    <cofactor evidence="11">
        <name>Mn(2+)</name>
        <dbReference type="ChEBI" id="CHEBI:29035"/>
    </cofactor>
    <text evidence="11">Magnesium. Can also use manganese.</text>
</comment>
<keyword evidence="4 10" id="KW-0808">Transferase</keyword>
<dbReference type="InterPro" id="IPR003374">
    <property type="entry name" value="ApbE-like_sf"/>
</dbReference>
<proteinExistence type="inferred from homology"/>
<dbReference type="InterPro" id="IPR024932">
    <property type="entry name" value="ApbE"/>
</dbReference>
<keyword evidence="5 10" id="KW-0479">Metal-binding</keyword>
<comment type="catalytic activity">
    <reaction evidence="9 10">
        <text>L-threonyl-[protein] + FAD = FMN-L-threonyl-[protein] + AMP + H(+)</text>
        <dbReference type="Rhea" id="RHEA:36847"/>
        <dbReference type="Rhea" id="RHEA-COMP:11060"/>
        <dbReference type="Rhea" id="RHEA-COMP:11061"/>
        <dbReference type="ChEBI" id="CHEBI:15378"/>
        <dbReference type="ChEBI" id="CHEBI:30013"/>
        <dbReference type="ChEBI" id="CHEBI:57692"/>
        <dbReference type="ChEBI" id="CHEBI:74257"/>
        <dbReference type="ChEBI" id="CHEBI:456215"/>
        <dbReference type="EC" id="2.7.1.180"/>
    </reaction>
</comment>
<keyword evidence="13" id="KW-1185">Reference proteome</keyword>
<keyword evidence="3 10" id="KW-0285">Flavoprotein</keyword>
<accession>A0A1L8RIJ2</accession>
<evidence type="ECO:0000256" key="7">
    <source>
        <dbReference type="ARBA" id="ARBA00022842"/>
    </source>
</evidence>
<comment type="similarity">
    <text evidence="10">Belongs to the ApbE family.</text>
</comment>
<protein>
    <recommendedName>
        <fullName evidence="2 10">FAD:protein FMN transferase</fullName>
        <ecNumber evidence="1 10">2.7.1.180</ecNumber>
    </recommendedName>
    <alternativeName>
        <fullName evidence="8 10">Flavin transferase</fullName>
    </alternativeName>
</protein>
<dbReference type="Gene3D" id="3.10.520.10">
    <property type="entry name" value="ApbE-like domains"/>
    <property type="match status" value="1"/>
</dbReference>
<sequence>MLKDNIHLMGTVIDVTLESKLAAAGNALEKQLMVEIFHDLAVYEKRFSANDATSELAQVNQQAGQAFVEVAPELFHLIQVGKAESLQPGLLNIAIGPLIQTWRIGFSDARVPSQAEIQRLLPLIDPREILLEPQHLAVKLNRPGMKIDLGALAKGYIADLIVEKYQDQLQSLLLNLGGNVVSFGTPLYKPDRWFHIGIQNPKLGRDNYDYILQIQEESVVTSGIYERSLQQNGTNYHHIFDSQTGYPMQNDLLSLTIVSEKSLVGEIYTTQLFGLSQEEILTMIETISTIEGIIYTEAGVVLSSGIQQKLI</sequence>
<evidence type="ECO:0000256" key="10">
    <source>
        <dbReference type="PIRNR" id="PIRNR006268"/>
    </source>
</evidence>
<evidence type="ECO:0000313" key="12">
    <source>
        <dbReference type="EMBL" id="OJG19590.1"/>
    </source>
</evidence>
<dbReference type="Proteomes" id="UP000181884">
    <property type="component" value="Unassembled WGS sequence"/>
</dbReference>
<dbReference type="RefSeq" id="WP_067390468.1">
    <property type="nucleotide sequence ID" value="NZ_JXKH01000002.1"/>
</dbReference>
<dbReference type="PANTHER" id="PTHR30040">
    <property type="entry name" value="THIAMINE BIOSYNTHESIS LIPOPROTEIN APBE"/>
    <property type="match status" value="1"/>
</dbReference>
<dbReference type="Pfam" id="PF02424">
    <property type="entry name" value="ApbE"/>
    <property type="match status" value="1"/>
</dbReference>
<evidence type="ECO:0000256" key="8">
    <source>
        <dbReference type="ARBA" id="ARBA00031306"/>
    </source>
</evidence>
<evidence type="ECO:0000256" key="2">
    <source>
        <dbReference type="ARBA" id="ARBA00016337"/>
    </source>
</evidence>
<dbReference type="EMBL" id="JXKH01000002">
    <property type="protein sequence ID" value="OJG19590.1"/>
    <property type="molecule type" value="Genomic_DNA"/>
</dbReference>
<dbReference type="STRING" id="214095.RU97_GL001161"/>